<keyword evidence="6" id="KW-0812">Transmembrane</keyword>
<feature type="transmembrane region" description="Helical" evidence="6">
    <location>
        <begin position="21"/>
        <end position="39"/>
    </location>
</feature>
<dbReference type="Gene3D" id="2.40.50.100">
    <property type="match status" value="1"/>
</dbReference>
<keyword evidence="11" id="KW-1185">Reference proteome</keyword>
<dbReference type="InterPro" id="IPR058792">
    <property type="entry name" value="Beta-barrel_RND_2"/>
</dbReference>
<comment type="similarity">
    <text evidence="2">Belongs to the membrane fusion protein (MFP) (TC 8.A.1) family.</text>
</comment>
<dbReference type="PANTHER" id="PTHR30469">
    <property type="entry name" value="MULTIDRUG RESISTANCE PROTEIN MDTA"/>
    <property type="match status" value="1"/>
</dbReference>
<dbReference type="AlphaFoldDB" id="A0A0W7Z003"/>
<comment type="caution">
    <text evidence="10">The sequence shown here is derived from an EMBL/GenBank/DDBJ whole genome shotgun (WGS) entry which is preliminary data.</text>
</comment>
<feature type="domain" description="CusB-like beta-barrel" evidence="8">
    <location>
        <begin position="265"/>
        <end position="338"/>
    </location>
</feature>
<dbReference type="STRING" id="225992.B5M06_07525"/>
<evidence type="ECO:0000313" key="10">
    <source>
        <dbReference type="EMBL" id="KUF40595.1"/>
    </source>
</evidence>
<evidence type="ECO:0000259" key="8">
    <source>
        <dbReference type="Pfam" id="PF25954"/>
    </source>
</evidence>
<keyword evidence="6" id="KW-1133">Transmembrane helix</keyword>
<feature type="coiled-coil region" evidence="4">
    <location>
        <begin position="172"/>
        <end position="230"/>
    </location>
</feature>
<dbReference type="SUPFAM" id="SSF111369">
    <property type="entry name" value="HlyD-like secretion proteins"/>
    <property type="match status" value="3"/>
</dbReference>
<dbReference type="Proteomes" id="UP000053300">
    <property type="component" value="Unassembled WGS sequence"/>
</dbReference>
<keyword evidence="3" id="KW-0813">Transport</keyword>
<dbReference type="Pfam" id="PF25954">
    <property type="entry name" value="Beta-barrel_RND_2"/>
    <property type="match status" value="1"/>
</dbReference>
<dbReference type="Gene3D" id="2.40.420.20">
    <property type="match status" value="1"/>
</dbReference>
<feature type="region of interest" description="Disordered" evidence="5">
    <location>
        <begin position="391"/>
        <end position="410"/>
    </location>
</feature>
<dbReference type="InterPro" id="IPR058627">
    <property type="entry name" value="MdtA-like_C"/>
</dbReference>
<dbReference type="NCBIfam" id="TIGR01730">
    <property type="entry name" value="RND_mfp"/>
    <property type="match status" value="1"/>
</dbReference>
<dbReference type="Gene3D" id="1.10.287.470">
    <property type="entry name" value="Helix hairpin bin"/>
    <property type="match status" value="1"/>
</dbReference>
<evidence type="ECO:0000256" key="1">
    <source>
        <dbReference type="ARBA" id="ARBA00004196"/>
    </source>
</evidence>
<keyword evidence="6" id="KW-0472">Membrane</keyword>
<dbReference type="GO" id="GO:0015562">
    <property type="term" value="F:efflux transmembrane transporter activity"/>
    <property type="evidence" value="ECO:0007669"/>
    <property type="project" value="TreeGrafter"/>
</dbReference>
<evidence type="ECO:0000256" key="6">
    <source>
        <dbReference type="SAM" id="Phobius"/>
    </source>
</evidence>
<dbReference type="PANTHER" id="PTHR30469:SF15">
    <property type="entry name" value="HLYD FAMILY OF SECRETION PROTEINS"/>
    <property type="match status" value="1"/>
</dbReference>
<evidence type="ECO:0000256" key="4">
    <source>
        <dbReference type="SAM" id="Coils"/>
    </source>
</evidence>
<comment type="subcellular location">
    <subcellularLocation>
        <location evidence="1">Cell envelope</location>
    </subcellularLocation>
</comment>
<sequence length="410" mass="43208">MFLNAKPSNKQPATEHSGRKRLWWGVAAAVVAVAAYAGVQKWRGPVVPAVRVEAQPLVRTLQFSARVETRSRVGVGSTIVGRVDSVEVREGDAVQAGQLLVQLEPAEQQAAVQQAQASLAQAEAQLANVRSNSRIGHQALLAQAQAGLTQAEADWQRNQQLVAQGFLSQAALDDKRKALDVARAQLQAAQAQAAASANGGAELQAAEAQVQQAQAALAAAQAKLQQTRIVAPSDGKVLLRDVEPGQIVQPGTSLLQLALDGPTLIVAQVDERYLDQLREGQSATVVADAFPSQRLAATVVSIAPGVDAQRGAVEVKLALDEAPPAFLREDMTLSVAVETGKVDQALVVPLQALHGSEVLVLDDGKATPRPVQLGLRTLEAAQVQSGLQAGERVLLPPAQPDQRVRAQVRP</sequence>
<evidence type="ECO:0000256" key="3">
    <source>
        <dbReference type="ARBA" id="ARBA00022448"/>
    </source>
</evidence>
<dbReference type="Pfam" id="PF25967">
    <property type="entry name" value="RND-MFP_C"/>
    <property type="match status" value="1"/>
</dbReference>
<feature type="domain" description="Multidrug resistance protein MdtA-like barrel-sandwich hybrid" evidence="7">
    <location>
        <begin position="73"/>
        <end position="253"/>
    </location>
</feature>
<accession>A0A0W7Z003</accession>
<name>A0A0W7Z003_9BURK</name>
<dbReference type="Pfam" id="PF25917">
    <property type="entry name" value="BSH_RND"/>
    <property type="match status" value="1"/>
</dbReference>
<protein>
    <submittedName>
        <fullName evidence="10">Efflux transporter periplasmic adaptor subunit</fullName>
    </submittedName>
</protein>
<evidence type="ECO:0000259" key="7">
    <source>
        <dbReference type="Pfam" id="PF25917"/>
    </source>
</evidence>
<reference evidence="10 11" key="1">
    <citation type="submission" date="2015-12" db="EMBL/GenBank/DDBJ databases">
        <title>Complete genome sequence of a multi-drug resistant strain Acidovorax sp. 12322-1.</title>
        <authorList>
            <person name="Ming D."/>
            <person name="Wang M."/>
            <person name="Hu S."/>
            <person name="Zhou Y."/>
            <person name="Jiang T."/>
        </authorList>
    </citation>
    <scope>NUCLEOTIDE SEQUENCE [LARGE SCALE GENOMIC DNA]</scope>
    <source>
        <strain evidence="10 11">12322-1</strain>
    </source>
</reference>
<evidence type="ECO:0000313" key="11">
    <source>
        <dbReference type="Proteomes" id="UP000053300"/>
    </source>
</evidence>
<dbReference type="GO" id="GO:1990281">
    <property type="term" value="C:efflux pump complex"/>
    <property type="evidence" value="ECO:0007669"/>
    <property type="project" value="TreeGrafter"/>
</dbReference>
<dbReference type="InterPro" id="IPR006143">
    <property type="entry name" value="RND_pump_MFP"/>
</dbReference>
<evidence type="ECO:0000256" key="5">
    <source>
        <dbReference type="SAM" id="MobiDB-lite"/>
    </source>
</evidence>
<gene>
    <name evidence="10" type="ORF">AS359_03505</name>
</gene>
<keyword evidence="4" id="KW-0175">Coiled coil</keyword>
<organism evidence="10 11">
    <name type="scientific">Comamonas kerstersii</name>
    <dbReference type="NCBI Taxonomy" id="225992"/>
    <lineage>
        <taxon>Bacteria</taxon>
        <taxon>Pseudomonadati</taxon>
        <taxon>Pseudomonadota</taxon>
        <taxon>Betaproteobacteria</taxon>
        <taxon>Burkholderiales</taxon>
        <taxon>Comamonadaceae</taxon>
        <taxon>Comamonas</taxon>
    </lineage>
</organism>
<evidence type="ECO:0000259" key="9">
    <source>
        <dbReference type="Pfam" id="PF25967"/>
    </source>
</evidence>
<proteinExistence type="inferred from homology"/>
<feature type="domain" description="Multidrug resistance protein MdtA-like C-terminal permuted SH3" evidence="9">
    <location>
        <begin position="344"/>
        <end position="394"/>
    </location>
</feature>
<dbReference type="InterPro" id="IPR058625">
    <property type="entry name" value="MdtA-like_BSH"/>
</dbReference>
<dbReference type="Gene3D" id="2.40.30.170">
    <property type="match status" value="1"/>
</dbReference>
<evidence type="ECO:0000256" key="2">
    <source>
        <dbReference type="ARBA" id="ARBA00009477"/>
    </source>
</evidence>
<dbReference type="EMBL" id="LPXH01000027">
    <property type="protein sequence ID" value="KUF40595.1"/>
    <property type="molecule type" value="Genomic_DNA"/>
</dbReference>